<evidence type="ECO:0000256" key="1">
    <source>
        <dbReference type="ARBA" id="ARBA00004123"/>
    </source>
</evidence>
<keyword evidence="9" id="KW-1185">Reference proteome</keyword>
<dbReference type="SMART" id="SM00906">
    <property type="entry name" value="Fungal_trans"/>
    <property type="match status" value="1"/>
</dbReference>
<dbReference type="CDD" id="cd12148">
    <property type="entry name" value="fungal_TF_MHR"/>
    <property type="match status" value="1"/>
</dbReference>
<comment type="caution">
    <text evidence="8">The sequence shown here is derived from an EMBL/GenBank/DDBJ whole genome shotgun (WGS) entry which is preliminary data.</text>
</comment>
<comment type="subcellular location">
    <subcellularLocation>
        <location evidence="1">Nucleus</location>
    </subcellularLocation>
</comment>
<dbReference type="Pfam" id="PF04082">
    <property type="entry name" value="Fungal_trans"/>
    <property type="match status" value="1"/>
</dbReference>
<keyword evidence="2" id="KW-0479">Metal-binding</keyword>
<proteinExistence type="predicted"/>
<evidence type="ECO:0000259" key="7">
    <source>
        <dbReference type="PROSITE" id="PS50048"/>
    </source>
</evidence>
<dbReference type="GO" id="GO:0005634">
    <property type="term" value="C:nucleus"/>
    <property type="evidence" value="ECO:0007669"/>
    <property type="project" value="UniProtKB-SubCell"/>
</dbReference>
<dbReference type="GO" id="GO:0000981">
    <property type="term" value="F:DNA-binding transcription factor activity, RNA polymerase II-specific"/>
    <property type="evidence" value="ECO:0007669"/>
    <property type="project" value="InterPro"/>
</dbReference>
<keyword evidence="4" id="KW-0804">Transcription</keyword>
<accession>A0A1C7N9K4</accession>
<name>A0A1C7N9K4_9FUNG</name>
<dbReference type="InterPro" id="IPR050815">
    <property type="entry name" value="TF_fung"/>
</dbReference>
<dbReference type="GO" id="GO:0006351">
    <property type="term" value="P:DNA-templated transcription"/>
    <property type="evidence" value="ECO:0007669"/>
    <property type="project" value="InterPro"/>
</dbReference>
<dbReference type="GO" id="GO:0008270">
    <property type="term" value="F:zinc ion binding"/>
    <property type="evidence" value="ECO:0007669"/>
    <property type="project" value="InterPro"/>
</dbReference>
<dbReference type="InterPro" id="IPR007219">
    <property type="entry name" value="XnlR_reg_dom"/>
</dbReference>
<evidence type="ECO:0000313" key="9">
    <source>
        <dbReference type="Proteomes" id="UP000093000"/>
    </source>
</evidence>
<dbReference type="InterPro" id="IPR036864">
    <property type="entry name" value="Zn2-C6_fun-type_DNA-bd_sf"/>
</dbReference>
<organism evidence="8 9">
    <name type="scientific">Choanephora cucurbitarum</name>
    <dbReference type="NCBI Taxonomy" id="101091"/>
    <lineage>
        <taxon>Eukaryota</taxon>
        <taxon>Fungi</taxon>
        <taxon>Fungi incertae sedis</taxon>
        <taxon>Mucoromycota</taxon>
        <taxon>Mucoromycotina</taxon>
        <taxon>Mucoromycetes</taxon>
        <taxon>Mucorales</taxon>
        <taxon>Mucorineae</taxon>
        <taxon>Choanephoraceae</taxon>
        <taxon>Choanephoroideae</taxon>
        <taxon>Choanephora</taxon>
    </lineage>
</organism>
<feature type="region of interest" description="Disordered" evidence="6">
    <location>
        <begin position="22"/>
        <end position="42"/>
    </location>
</feature>
<gene>
    <name evidence="8" type="ORF">A0J61_06639</name>
</gene>
<dbReference type="Proteomes" id="UP000093000">
    <property type="component" value="Unassembled WGS sequence"/>
</dbReference>
<evidence type="ECO:0000256" key="3">
    <source>
        <dbReference type="ARBA" id="ARBA00023015"/>
    </source>
</evidence>
<evidence type="ECO:0000313" key="8">
    <source>
        <dbReference type="EMBL" id="OBZ85306.1"/>
    </source>
</evidence>
<dbReference type="EMBL" id="LUGH01000411">
    <property type="protein sequence ID" value="OBZ85306.1"/>
    <property type="molecule type" value="Genomic_DNA"/>
</dbReference>
<dbReference type="Gene3D" id="4.10.240.10">
    <property type="entry name" value="Zn(2)-C6 fungal-type DNA-binding domain"/>
    <property type="match status" value="1"/>
</dbReference>
<evidence type="ECO:0000256" key="5">
    <source>
        <dbReference type="ARBA" id="ARBA00023242"/>
    </source>
</evidence>
<dbReference type="STRING" id="101091.A0A1C7N9K4"/>
<evidence type="ECO:0000256" key="6">
    <source>
        <dbReference type="SAM" id="MobiDB-lite"/>
    </source>
</evidence>
<keyword evidence="5" id="KW-0539">Nucleus</keyword>
<dbReference type="GO" id="GO:0003677">
    <property type="term" value="F:DNA binding"/>
    <property type="evidence" value="ECO:0007669"/>
    <property type="project" value="InterPro"/>
</dbReference>
<protein>
    <recommendedName>
        <fullName evidence="7">Zn(2)-C6 fungal-type domain-containing protein</fullName>
    </recommendedName>
</protein>
<dbReference type="PANTHER" id="PTHR47338:SF5">
    <property type="entry name" value="ZN(II)2CYS6 TRANSCRIPTION FACTOR (EUROFUNG)"/>
    <property type="match status" value="1"/>
</dbReference>
<sequence length="786" mass="90424">MYLDNTPVQKQSRPFVYIQYPHDSKSKSTNADRHQQEVDKKESIGISTFNNNFQFETNQEIEQQYHRKTDEQPKKKKRQHAGYACDKCRERRVGCDRGKPICGQCKDRYHCQYSNHALKLDNVSMRQRLDDLENQVSWLTSFVTNLERDYRTTVPQLQTQAHIETLVTPSASNELSLTTVDHKQEMEGPSVYEWAIQTGWPVIENANGMKTILTKITSFQDLNKALRTTVETIYNLKGNPVYHQPSSDPYQLNIPSPNIIKLNLDQADMSKKRLSLVENNSNSGKEHSFTLFESLNRYTRSTGLKTPLESAGTNDERYLETDVMTRLIYQHHKCGFPILVSPSRFEDLYRQGQLKPLVLSSVFSHSVPHACIYHPNLAQIQNFRELGNRFYNHSHDLLGIDEPASLSNIHQRTLLITYDLDLGRVKRAFVQIGIAIRMCFMLDLHRPEGYTACESAHKREQAKRIFWTVWFYDSMVPHLFHDQFSAIKLNQITIELPTPLPSFSQFEIDQTNFAVGLIKIRKIAAAISEESSRLKPRSLVDEFKGKLWQLYQKLPKASQFGCIHQISFLNGASIWVRRTYFCVLLDYCQCWISIYRGLLPAAAHSIDQPLTESEEEAILHTSQAATAIVQLFEAWFRCSRQSEEGFDCFFRPYLYHFMSAKHIFSSNVSQYGRSSALVYLSRAYLVLMLRLYQATPTRNSFEESHLEKSFMSFLETYQIGENEIAYQSLINEALSDSSNADSGWSIFSIQSNCSSEEMLGDDDYLAASPIPNDFASGSSHSSCMNE</sequence>
<dbReference type="CDD" id="cd00067">
    <property type="entry name" value="GAL4"/>
    <property type="match status" value="1"/>
</dbReference>
<dbReference type="AlphaFoldDB" id="A0A1C7N9K4"/>
<feature type="domain" description="Zn(2)-C6 fungal-type" evidence="7">
    <location>
        <begin position="84"/>
        <end position="113"/>
    </location>
</feature>
<dbReference type="PROSITE" id="PS50048">
    <property type="entry name" value="ZN2_CY6_FUNGAL_2"/>
    <property type="match status" value="1"/>
</dbReference>
<dbReference type="PANTHER" id="PTHR47338">
    <property type="entry name" value="ZN(II)2CYS6 TRANSCRIPTION FACTOR (EUROFUNG)-RELATED"/>
    <property type="match status" value="1"/>
</dbReference>
<dbReference type="SMART" id="SM00066">
    <property type="entry name" value="GAL4"/>
    <property type="match status" value="1"/>
</dbReference>
<reference evidence="8 9" key="1">
    <citation type="submission" date="2016-03" db="EMBL/GenBank/DDBJ databases">
        <title>Choanephora cucurbitarum.</title>
        <authorList>
            <person name="Min B."/>
            <person name="Park H."/>
            <person name="Park J.-H."/>
            <person name="Shin H.-D."/>
            <person name="Choi I.-G."/>
        </authorList>
    </citation>
    <scope>NUCLEOTIDE SEQUENCE [LARGE SCALE GENOMIC DNA]</scope>
    <source>
        <strain evidence="8 9">KUS-F28377</strain>
    </source>
</reference>
<evidence type="ECO:0000256" key="2">
    <source>
        <dbReference type="ARBA" id="ARBA00022723"/>
    </source>
</evidence>
<dbReference type="InParanoid" id="A0A1C7N9K4"/>
<dbReference type="InterPro" id="IPR001138">
    <property type="entry name" value="Zn2Cys6_DnaBD"/>
</dbReference>
<dbReference type="Pfam" id="PF00172">
    <property type="entry name" value="Zn_clus"/>
    <property type="match status" value="1"/>
</dbReference>
<dbReference type="SUPFAM" id="SSF57701">
    <property type="entry name" value="Zn2/Cys6 DNA-binding domain"/>
    <property type="match status" value="1"/>
</dbReference>
<keyword evidence="3" id="KW-0805">Transcription regulation</keyword>
<dbReference type="OrthoDB" id="2399539at2759"/>
<evidence type="ECO:0000256" key="4">
    <source>
        <dbReference type="ARBA" id="ARBA00023163"/>
    </source>
</evidence>